<gene>
    <name evidence="1" type="ORF">S06H3_34196</name>
</gene>
<sequence>MSEKTMMLVESTWQDGKTFKMMPISNDCPYVECIFDPTSKVFVVISKVTKTSLHMLPKLDEYGKAITGNKGAKQDRKSIDTFQEYYIEDVKTIKEITDHFAINAKKFDTDKFTKAKTDKPSIAAVVD</sequence>
<protein>
    <submittedName>
        <fullName evidence="1">Uncharacterized protein</fullName>
    </submittedName>
</protein>
<accession>X1NCT0</accession>
<dbReference type="AlphaFoldDB" id="X1NCT0"/>
<organism evidence="1">
    <name type="scientific">marine sediment metagenome</name>
    <dbReference type="NCBI Taxonomy" id="412755"/>
    <lineage>
        <taxon>unclassified sequences</taxon>
        <taxon>metagenomes</taxon>
        <taxon>ecological metagenomes</taxon>
    </lineage>
</organism>
<reference evidence="1" key="1">
    <citation type="journal article" date="2014" name="Front. Microbiol.">
        <title>High frequency of phylogenetically diverse reductive dehalogenase-homologous genes in deep subseafloor sedimentary metagenomes.</title>
        <authorList>
            <person name="Kawai M."/>
            <person name="Futagami T."/>
            <person name="Toyoda A."/>
            <person name="Takaki Y."/>
            <person name="Nishi S."/>
            <person name="Hori S."/>
            <person name="Arai W."/>
            <person name="Tsubouchi T."/>
            <person name="Morono Y."/>
            <person name="Uchiyama I."/>
            <person name="Ito T."/>
            <person name="Fujiyama A."/>
            <person name="Inagaki F."/>
            <person name="Takami H."/>
        </authorList>
    </citation>
    <scope>NUCLEOTIDE SEQUENCE</scope>
    <source>
        <strain evidence="1">Expedition CK06-06</strain>
    </source>
</reference>
<evidence type="ECO:0000313" key="1">
    <source>
        <dbReference type="EMBL" id="GAI27976.1"/>
    </source>
</evidence>
<name>X1NCT0_9ZZZZ</name>
<comment type="caution">
    <text evidence="1">The sequence shown here is derived from an EMBL/GenBank/DDBJ whole genome shotgun (WGS) entry which is preliminary data.</text>
</comment>
<dbReference type="EMBL" id="BARV01020493">
    <property type="protein sequence ID" value="GAI27976.1"/>
    <property type="molecule type" value="Genomic_DNA"/>
</dbReference>
<proteinExistence type="predicted"/>